<dbReference type="PRINTS" id="PR00080">
    <property type="entry name" value="SDRFAMILY"/>
</dbReference>
<dbReference type="Gene3D" id="3.40.50.720">
    <property type="entry name" value="NAD(P)-binding Rossmann-like Domain"/>
    <property type="match status" value="1"/>
</dbReference>
<sequence>MDSFVCIITGCNSLTGIGRASAYAFAKKTPKVIYVTDVHDNNLATLSEDITKTTGVACIPKVVDASSDKDIQAVIDDALEKYGRLDVFFANAGVGGNHPMATQTMEGFLEMMRINTWSVFAAIKYASVAMEKTSEDKIKSGGSIIATASVAGLRSGAGPVSYSASKAAVINICQSAAWRLHGKDIRVNAICPGIIETEMTGRVLNAIANDAYESKSIKYNSALERCGKPEEIATMAAFLASTEASFVTGQAMVVDGGLSAALPYTPKFAAA</sequence>
<dbReference type="GO" id="GO:0016491">
    <property type="term" value="F:oxidoreductase activity"/>
    <property type="evidence" value="ECO:0007669"/>
    <property type="project" value="UniProtKB-KW"/>
</dbReference>
<comment type="caution">
    <text evidence="3">The sequence shown here is derived from an EMBL/GenBank/DDBJ whole genome shotgun (WGS) entry which is preliminary data.</text>
</comment>
<dbReference type="PRINTS" id="PR00081">
    <property type="entry name" value="GDHRDH"/>
</dbReference>
<dbReference type="Pfam" id="PF13561">
    <property type="entry name" value="adh_short_C2"/>
    <property type="match status" value="1"/>
</dbReference>
<dbReference type="PANTHER" id="PTHR43180:SF66">
    <property type="entry name" value="SHORT-CHAIN DEHYDROGENASE_REDUCTASE FAMILY PROTEIN"/>
    <property type="match status" value="1"/>
</dbReference>
<organism evidence="3 4">
    <name type="scientific">Mucor saturninus</name>
    <dbReference type="NCBI Taxonomy" id="64648"/>
    <lineage>
        <taxon>Eukaryota</taxon>
        <taxon>Fungi</taxon>
        <taxon>Fungi incertae sedis</taxon>
        <taxon>Mucoromycota</taxon>
        <taxon>Mucoromycotina</taxon>
        <taxon>Mucoromycetes</taxon>
        <taxon>Mucorales</taxon>
        <taxon>Mucorineae</taxon>
        <taxon>Mucoraceae</taxon>
        <taxon>Mucor</taxon>
    </lineage>
</organism>
<proteinExistence type="inferred from homology"/>
<evidence type="ECO:0000256" key="2">
    <source>
        <dbReference type="ARBA" id="ARBA00023002"/>
    </source>
</evidence>
<dbReference type="AlphaFoldDB" id="A0A8H7UXM0"/>
<protein>
    <submittedName>
        <fullName evidence="3">Uncharacterized protein</fullName>
    </submittedName>
</protein>
<evidence type="ECO:0000313" key="3">
    <source>
        <dbReference type="EMBL" id="KAG2195848.1"/>
    </source>
</evidence>
<dbReference type="OrthoDB" id="47007at2759"/>
<keyword evidence="4" id="KW-1185">Reference proteome</keyword>
<gene>
    <name evidence="3" type="ORF">INT47_012389</name>
</gene>
<comment type="similarity">
    <text evidence="1">Belongs to the short-chain dehydrogenases/reductases (SDR) family.</text>
</comment>
<evidence type="ECO:0000313" key="4">
    <source>
        <dbReference type="Proteomes" id="UP000603453"/>
    </source>
</evidence>
<accession>A0A8H7UXM0</accession>
<dbReference type="Proteomes" id="UP000603453">
    <property type="component" value="Unassembled WGS sequence"/>
</dbReference>
<evidence type="ECO:0000256" key="1">
    <source>
        <dbReference type="ARBA" id="ARBA00006484"/>
    </source>
</evidence>
<dbReference type="InterPro" id="IPR036291">
    <property type="entry name" value="NAD(P)-bd_dom_sf"/>
</dbReference>
<name>A0A8H7UXM0_9FUNG</name>
<dbReference type="FunFam" id="3.40.50.720:FF:000084">
    <property type="entry name" value="Short-chain dehydrogenase reductase"/>
    <property type="match status" value="1"/>
</dbReference>
<dbReference type="CDD" id="cd05233">
    <property type="entry name" value="SDR_c"/>
    <property type="match status" value="1"/>
</dbReference>
<dbReference type="PANTHER" id="PTHR43180">
    <property type="entry name" value="3-OXOACYL-(ACYL-CARRIER-PROTEIN) REDUCTASE (AFU_ORTHOLOGUE AFUA_6G11210)"/>
    <property type="match status" value="1"/>
</dbReference>
<dbReference type="InterPro" id="IPR002347">
    <property type="entry name" value="SDR_fam"/>
</dbReference>
<dbReference type="SUPFAM" id="SSF51735">
    <property type="entry name" value="NAD(P)-binding Rossmann-fold domains"/>
    <property type="match status" value="1"/>
</dbReference>
<keyword evidence="2" id="KW-0560">Oxidoreductase</keyword>
<dbReference type="EMBL" id="JAEPRD010000160">
    <property type="protein sequence ID" value="KAG2195848.1"/>
    <property type="molecule type" value="Genomic_DNA"/>
</dbReference>
<reference evidence="3" key="1">
    <citation type="submission" date="2020-12" db="EMBL/GenBank/DDBJ databases">
        <title>Metabolic potential, ecology and presence of endohyphal bacteria is reflected in genomic diversity of Mucoromycotina.</title>
        <authorList>
            <person name="Muszewska A."/>
            <person name="Okrasinska A."/>
            <person name="Steczkiewicz K."/>
            <person name="Drgas O."/>
            <person name="Orlowska M."/>
            <person name="Perlinska-Lenart U."/>
            <person name="Aleksandrzak-Piekarczyk T."/>
            <person name="Szatraj K."/>
            <person name="Zielenkiewicz U."/>
            <person name="Pilsyk S."/>
            <person name="Malc E."/>
            <person name="Mieczkowski P."/>
            <person name="Kruszewska J.S."/>
            <person name="Biernat P."/>
            <person name="Pawlowska J."/>
        </authorList>
    </citation>
    <scope>NUCLEOTIDE SEQUENCE</scope>
    <source>
        <strain evidence="3">WA0000017839</strain>
    </source>
</reference>